<protein>
    <recommendedName>
        <fullName evidence="4">Glycosyltransferase RgtA/B/C/D-like domain-containing protein</fullName>
    </recommendedName>
</protein>
<evidence type="ECO:0000256" key="1">
    <source>
        <dbReference type="SAM" id="Phobius"/>
    </source>
</evidence>
<evidence type="ECO:0000313" key="3">
    <source>
        <dbReference type="Proteomes" id="UP000441523"/>
    </source>
</evidence>
<reference evidence="2 3" key="1">
    <citation type="submission" date="2019-09" db="EMBL/GenBank/DDBJ databases">
        <title>YIM 132548 draft genome.</title>
        <authorList>
            <person name="Jiang L."/>
        </authorList>
    </citation>
    <scope>NUCLEOTIDE SEQUENCE [LARGE SCALE GENOMIC DNA]</scope>
    <source>
        <strain evidence="2 3">YIM 132548</strain>
    </source>
</reference>
<organism evidence="2 3">
    <name type="scientific">Methylobacterium planeticum</name>
    <dbReference type="NCBI Taxonomy" id="2615211"/>
    <lineage>
        <taxon>Bacteria</taxon>
        <taxon>Pseudomonadati</taxon>
        <taxon>Pseudomonadota</taxon>
        <taxon>Alphaproteobacteria</taxon>
        <taxon>Hyphomicrobiales</taxon>
        <taxon>Methylobacteriaceae</taxon>
        <taxon>Methylobacterium</taxon>
    </lineage>
</organism>
<keyword evidence="3" id="KW-1185">Reference proteome</keyword>
<feature type="transmembrane region" description="Helical" evidence="1">
    <location>
        <begin position="185"/>
        <end position="207"/>
    </location>
</feature>
<feature type="transmembrane region" description="Helical" evidence="1">
    <location>
        <begin position="219"/>
        <end position="247"/>
    </location>
</feature>
<evidence type="ECO:0000313" key="2">
    <source>
        <dbReference type="EMBL" id="KAB1074078.1"/>
    </source>
</evidence>
<comment type="caution">
    <text evidence="2">The sequence shown here is derived from an EMBL/GenBank/DDBJ whole genome shotgun (WGS) entry which is preliminary data.</text>
</comment>
<proteinExistence type="predicted"/>
<dbReference type="EMBL" id="VZZJ01000006">
    <property type="protein sequence ID" value="KAB1074078.1"/>
    <property type="molecule type" value="Genomic_DNA"/>
</dbReference>
<feature type="transmembrane region" description="Helical" evidence="1">
    <location>
        <begin position="342"/>
        <end position="360"/>
    </location>
</feature>
<feature type="transmembrane region" description="Helical" evidence="1">
    <location>
        <begin position="114"/>
        <end position="136"/>
    </location>
</feature>
<gene>
    <name evidence="2" type="ORF">F6X51_10200</name>
</gene>
<keyword evidence="1" id="KW-0812">Transmembrane</keyword>
<dbReference type="Proteomes" id="UP000441523">
    <property type="component" value="Unassembled WGS sequence"/>
</dbReference>
<name>A0A6N6MT14_9HYPH</name>
<evidence type="ECO:0008006" key="4">
    <source>
        <dbReference type="Google" id="ProtNLM"/>
    </source>
</evidence>
<feature type="transmembrane region" description="Helical" evidence="1">
    <location>
        <begin position="267"/>
        <end position="287"/>
    </location>
</feature>
<feature type="transmembrane region" description="Helical" evidence="1">
    <location>
        <begin position="308"/>
        <end position="330"/>
    </location>
</feature>
<dbReference type="AlphaFoldDB" id="A0A6N6MT14"/>
<sequence>MAEILAAPRPMPVRRLRPDGATLVLVGVLAFLASQAGRLLGDPDTQWHVAVGARIVAEGALPWVDRFSHTFAGAAWIAKEWLSQVLLYGAFAAAGWPGVALLTALVVAGTFALMYRWLCGDLAPTSALVAVLLAAVLTAPHLLARPHVLSFPVILLTTCALVGAAERRAGPPWWVLGLFALWANLHAGFTIGFAVAGLIGLEAVAAAPAGRRAGLALRWGMFLAAMPLAACATPYGPRAMLITITLFGSGEPLPYIQEWQPLDLDTVGILAGAAMLALLLVLAREGWRNLPRIVLLLLLGAMTLRHGRFLDLFALIAPILAAAPLARWLPPRAAAPVPAPHPVGWAVAALLLALPVGLTLTRPLEPDPAVAPRAALDAARRGGLTAGPVYNSFDFGGFLIGAGVPTFVDGRADQIFLGGFTRSLNEAIAAEADGPFLDILSRHGVTWALVQAGSPEARHLARAGWTRIHADAVAAVFGRPGAAALSPAG</sequence>
<feature type="transmembrane region" description="Helical" evidence="1">
    <location>
        <begin position="85"/>
        <end position="108"/>
    </location>
</feature>
<dbReference type="RefSeq" id="WP_150963190.1">
    <property type="nucleotide sequence ID" value="NZ_VZZJ01000006.1"/>
</dbReference>
<accession>A0A6N6MT14</accession>
<keyword evidence="1" id="KW-1133">Transmembrane helix</keyword>
<keyword evidence="1" id="KW-0472">Membrane</keyword>